<proteinExistence type="predicted"/>
<evidence type="ECO:0000313" key="2">
    <source>
        <dbReference type="EMBL" id="OXA57824.1"/>
    </source>
</evidence>
<keyword evidence="3" id="KW-1185">Reference proteome</keyword>
<dbReference type="EMBL" id="LNIX01000003">
    <property type="protein sequence ID" value="OXA57824.1"/>
    <property type="molecule type" value="Genomic_DNA"/>
</dbReference>
<feature type="region of interest" description="Disordered" evidence="1">
    <location>
        <begin position="211"/>
        <end position="240"/>
    </location>
</feature>
<sequence length="240" mass="27510">MVLCCSTERLEYVTRGKARRETDMHGEEEEWYSSDEEYAHVFPTCVLVMVFYDEVDWRKVSRVNRAVTDRSYGRGEESGKLNFQIIRWGDWVERLLLYELQVDPLFPESELLSPERKEEECNVVSPHSLSTTATATQKLLWIGGRMDGSTPLSPPTNQPSLLQESSSFELCSGSHIAHLEFRSVRVPSFIASGSCCWPGLLPTHPHRFFPHQPAPNQAARKANREEIKKVRKEGNENQLN</sequence>
<accession>A0A226ELE4</accession>
<reference evidence="2 3" key="1">
    <citation type="submission" date="2015-12" db="EMBL/GenBank/DDBJ databases">
        <title>The genome of Folsomia candida.</title>
        <authorList>
            <person name="Faddeeva A."/>
            <person name="Derks M.F."/>
            <person name="Anvar Y."/>
            <person name="Smit S."/>
            <person name="Van Straalen N."/>
            <person name="Roelofs D."/>
        </authorList>
    </citation>
    <scope>NUCLEOTIDE SEQUENCE [LARGE SCALE GENOMIC DNA]</scope>
    <source>
        <strain evidence="2 3">VU population</strain>
        <tissue evidence="2">Whole body</tissue>
    </source>
</reference>
<organism evidence="2 3">
    <name type="scientific">Folsomia candida</name>
    <name type="common">Springtail</name>
    <dbReference type="NCBI Taxonomy" id="158441"/>
    <lineage>
        <taxon>Eukaryota</taxon>
        <taxon>Metazoa</taxon>
        <taxon>Ecdysozoa</taxon>
        <taxon>Arthropoda</taxon>
        <taxon>Hexapoda</taxon>
        <taxon>Collembola</taxon>
        <taxon>Entomobryomorpha</taxon>
        <taxon>Isotomoidea</taxon>
        <taxon>Isotomidae</taxon>
        <taxon>Proisotominae</taxon>
        <taxon>Folsomia</taxon>
    </lineage>
</organism>
<dbReference type="AlphaFoldDB" id="A0A226ELE4"/>
<gene>
    <name evidence="2" type="ORF">Fcan01_08037</name>
</gene>
<protein>
    <submittedName>
        <fullName evidence="2">Uncharacterized protein</fullName>
    </submittedName>
</protein>
<feature type="compositionally biased region" description="Basic and acidic residues" evidence="1">
    <location>
        <begin position="222"/>
        <end position="240"/>
    </location>
</feature>
<dbReference type="Proteomes" id="UP000198287">
    <property type="component" value="Unassembled WGS sequence"/>
</dbReference>
<comment type="caution">
    <text evidence="2">The sequence shown here is derived from an EMBL/GenBank/DDBJ whole genome shotgun (WGS) entry which is preliminary data.</text>
</comment>
<evidence type="ECO:0000256" key="1">
    <source>
        <dbReference type="SAM" id="MobiDB-lite"/>
    </source>
</evidence>
<name>A0A226ELE4_FOLCA</name>
<evidence type="ECO:0000313" key="3">
    <source>
        <dbReference type="Proteomes" id="UP000198287"/>
    </source>
</evidence>